<feature type="coiled-coil region" evidence="1">
    <location>
        <begin position="93"/>
        <end position="124"/>
    </location>
</feature>
<feature type="domain" description="Janus kinase and microtubule-interacting protein C-terminal" evidence="3">
    <location>
        <begin position="419"/>
        <end position="501"/>
    </location>
</feature>
<gene>
    <name evidence="4" type="primary">CG11776-RA</name>
</gene>
<organism evidence="4">
    <name type="scientific">Drosophila melanogaster</name>
    <name type="common">Fruit fly</name>
    <dbReference type="NCBI Taxonomy" id="7227"/>
    <lineage>
        <taxon>Eukaryota</taxon>
        <taxon>Metazoa</taxon>
        <taxon>Ecdysozoa</taxon>
        <taxon>Arthropoda</taxon>
        <taxon>Hexapoda</taxon>
        <taxon>Insecta</taxon>
        <taxon>Pterygota</taxon>
        <taxon>Neoptera</taxon>
        <taxon>Endopterygota</taxon>
        <taxon>Diptera</taxon>
        <taxon>Brachycera</taxon>
        <taxon>Muscomorpha</taxon>
        <taxon>Ephydroidea</taxon>
        <taxon>Drosophilidae</taxon>
        <taxon>Drosophila</taxon>
        <taxon>Sophophora</taxon>
    </lineage>
</organism>
<feature type="region of interest" description="Disordered" evidence="2">
    <location>
        <begin position="1"/>
        <end position="72"/>
    </location>
</feature>
<accession>C6TP55</accession>
<dbReference type="OrthoDB" id="6424487at2759"/>
<evidence type="ECO:0000313" key="4">
    <source>
        <dbReference type="EMBL" id="ACU32625.1"/>
    </source>
</evidence>
<protein>
    <submittedName>
        <fullName evidence="4">IP06513p</fullName>
    </submittedName>
</protein>
<dbReference type="Gene3D" id="1.10.287.1490">
    <property type="match status" value="1"/>
</dbReference>
<feature type="coiled-coil region" evidence="1">
    <location>
        <begin position="191"/>
        <end position="221"/>
    </location>
</feature>
<feature type="region of interest" description="Disordered" evidence="2">
    <location>
        <begin position="230"/>
        <end position="300"/>
    </location>
</feature>
<dbReference type="VEuPathDB" id="VectorBase:FBgn0261015"/>
<dbReference type="AlphaFoldDB" id="C6TP55"/>
<dbReference type="InterPro" id="IPR031994">
    <property type="entry name" value="JAKMIP_C"/>
</dbReference>
<dbReference type="Pfam" id="PF16034">
    <property type="entry name" value="JAKMIP_CC3"/>
    <property type="match status" value="1"/>
</dbReference>
<evidence type="ECO:0000259" key="3">
    <source>
        <dbReference type="Pfam" id="PF16034"/>
    </source>
</evidence>
<dbReference type="EMBL" id="BT099541">
    <property type="protein sequence ID" value="ACU32625.1"/>
    <property type="molecule type" value="mRNA"/>
</dbReference>
<dbReference type="ExpressionAtlas" id="C6TP55">
    <property type="expression patterns" value="baseline and differential"/>
</dbReference>
<sequence>MAKNKLKRKKKLSSSLTSVGDTVNQEKRTRIEGIQLHCRGKLRPKETQSFEAEKGPSAGSQKQLGKAEKDRERPVIIGGVTTTNVIAAPPQRIKRKLQENMDTIQKLNALTEQLRLEVNELKSSLITERGAVRALRAQNDADSRRWKSEVKKLQHTLEMAKKSNGIKKAIESGPESSGAHVTADGLINYEIQRLTNEIAVLKEANRNKEEKTQLEEIKTKERNIGQLRKDLLALQSPKKLKQNEAKVPATTKPKTNPNETSQKPKKPTTKAAGETKAKTEPDTDTDISEQNPIRQAQVTPEITQLKNIELINNTKNAHKSALEMRTTMKSSQPNGLDDAPTRMRAPDEMRATTWMTTLVGSNCHSHSHSHPAVAKSKDPNSDTDSALSSAPPSISPQPPSSGSDSGVIWQTLQDLDKLQKEAEMYQKENERLQTEVQLMKQELDAAEKAAISRAKKQAQIGELMQRIKELEEMQSSLEDEASELREQNELLEFRILELEDDSDKMESTCEGHCQSLQDLLEQSAQRLEDRDKRCLQQLLQCVQQLDLDTMMPGDQVCNARSPQVSAFVRFTPY</sequence>
<feature type="region of interest" description="Disordered" evidence="2">
    <location>
        <begin position="360"/>
        <end position="407"/>
    </location>
</feature>
<feature type="compositionally biased region" description="Basic and acidic residues" evidence="2">
    <location>
        <begin position="43"/>
        <end position="54"/>
    </location>
</feature>
<reference evidence="4" key="1">
    <citation type="submission" date="2009-08" db="EMBL/GenBank/DDBJ databases">
        <authorList>
            <person name="Carlson J."/>
            <person name="Booth B."/>
            <person name="Frise E."/>
            <person name="Park S."/>
            <person name="Wan K."/>
            <person name="Yu C."/>
            <person name="Celniker S."/>
        </authorList>
    </citation>
    <scope>NUCLEOTIDE SEQUENCE</scope>
</reference>
<name>C6TP55_DROME</name>
<feature type="coiled-coil region" evidence="1">
    <location>
        <begin position="408"/>
        <end position="501"/>
    </location>
</feature>
<evidence type="ECO:0000256" key="1">
    <source>
        <dbReference type="SAM" id="Coils"/>
    </source>
</evidence>
<feature type="compositionally biased region" description="Basic residues" evidence="2">
    <location>
        <begin position="1"/>
        <end position="12"/>
    </location>
</feature>
<keyword evidence="1" id="KW-0175">Coiled coil</keyword>
<evidence type="ECO:0000256" key="2">
    <source>
        <dbReference type="SAM" id="MobiDB-lite"/>
    </source>
</evidence>
<dbReference type="Bgee" id="FBgn0261015">
    <property type="expression patterns" value="Expressed in adult glial cell (Drosophila) in body wall and 123 other cell types or tissues"/>
</dbReference>
<proteinExistence type="evidence at transcript level"/>
<feature type="compositionally biased region" description="Polar residues" evidence="2">
    <location>
        <begin position="288"/>
        <end position="300"/>
    </location>
</feature>